<organism evidence="3 4">
    <name type="scientific">Pomacea canaliculata</name>
    <name type="common">Golden apple snail</name>
    <dbReference type="NCBI Taxonomy" id="400727"/>
    <lineage>
        <taxon>Eukaryota</taxon>
        <taxon>Metazoa</taxon>
        <taxon>Spiralia</taxon>
        <taxon>Lophotrochozoa</taxon>
        <taxon>Mollusca</taxon>
        <taxon>Gastropoda</taxon>
        <taxon>Caenogastropoda</taxon>
        <taxon>Architaenioglossa</taxon>
        <taxon>Ampullarioidea</taxon>
        <taxon>Ampullariidae</taxon>
        <taxon>Pomacea</taxon>
    </lineage>
</organism>
<dbReference type="STRING" id="400727.A0A2T7NFG9"/>
<dbReference type="Pfam" id="PF13347">
    <property type="entry name" value="MFS_2"/>
    <property type="match status" value="2"/>
</dbReference>
<reference evidence="3 4" key="1">
    <citation type="submission" date="2018-04" db="EMBL/GenBank/DDBJ databases">
        <title>The genome of golden apple snail Pomacea canaliculata provides insight into stress tolerance and invasive adaptation.</title>
        <authorList>
            <person name="Liu C."/>
            <person name="Liu B."/>
            <person name="Ren Y."/>
            <person name="Zhang Y."/>
            <person name="Wang H."/>
            <person name="Li S."/>
            <person name="Jiang F."/>
            <person name="Yin L."/>
            <person name="Zhang G."/>
            <person name="Qian W."/>
            <person name="Fan W."/>
        </authorList>
    </citation>
    <scope>NUCLEOTIDE SEQUENCE [LARGE SCALE GENOMIC DNA]</scope>
    <source>
        <strain evidence="3">SZHN2017</strain>
        <tissue evidence="3">Muscle</tissue>
    </source>
</reference>
<dbReference type="PANTHER" id="PTHR11328:SF28">
    <property type="entry name" value="MAJOR FACILITATOR SUPERFAMILY DOMAIN-CONTAINING PROTEIN 12"/>
    <property type="match status" value="1"/>
</dbReference>
<proteinExistence type="inferred from homology"/>
<dbReference type="GO" id="GO:0015293">
    <property type="term" value="F:symporter activity"/>
    <property type="evidence" value="ECO:0007669"/>
    <property type="project" value="InterPro"/>
</dbReference>
<comment type="similarity">
    <text evidence="1">Belongs to the major facilitator superfamily.</text>
</comment>
<dbReference type="GO" id="GO:0005886">
    <property type="term" value="C:plasma membrane"/>
    <property type="evidence" value="ECO:0007669"/>
    <property type="project" value="TreeGrafter"/>
</dbReference>
<keyword evidence="2" id="KW-0812">Transmembrane</keyword>
<accession>A0A2T7NFG9</accession>
<dbReference type="SUPFAM" id="SSF103473">
    <property type="entry name" value="MFS general substrate transporter"/>
    <property type="match status" value="2"/>
</dbReference>
<evidence type="ECO:0000256" key="1">
    <source>
        <dbReference type="ARBA" id="ARBA00008335"/>
    </source>
</evidence>
<feature type="transmembrane region" description="Helical" evidence="2">
    <location>
        <begin position="163"/>
        <end position="184"/>
    </location>
</feature>
<dbReference type="OrthoDB" id="1730117at2759"/>
<dbReference type="Proteomes" id="UP000245119">
    <property type="component" value="Linkage Group LG13"/>
</dbReference>
<protein>
    <recommendedName>
        <fullName evidence="5">Major facilitator superfamily (MFS) profile domain-containing protein</fullName>
    </recommendedName>
</protein>
<dbReference type="PANTHER" id="PTHR11328">
    <property type="entry name" value="MAJOR FACILITATOR SUPERFAMILY DOMAIN-CONTAINING PROTEIN"/>
    <property type="match status" value="1"/>
</dbReference>
<keyword evidence="2" id="KW-1133">Transmembrane helix</keyword>
<evidence type="ECO:0000313" key="3">
    <source>
        <dbReference type="EMBL" id="PVD19910.1"/>
    </source>
</evidence>
<feature type="transmembrane region" description="Helical" evidence="2">
    <location>
        <begin position="265"/>
        <end position="284"/>
    </location>
</feature>
<name>A0A2T7NFG9_POMCA</name>
<comment type="caution">
    <text evidence="3">The sequence shown here is derived from an EMBL/GenBank/DDBJ whole genome shotgun (WGS) entry which is preliminary data.</text>
</comment>
<keyword evidence="4" id="KW-1185">Reference proteome</keyword>
<dbReference type="CDD" id="cd17491">
    <property type="entry name" value="MFS_MFSD12"/>
    <property type="match status" value="1"/>
</dbReference>
<dbReference type="EMBL" id="PZQS01000013">
    <property type="protein sequence ID" value="PVD19910.1"/>
    <property type="molecule type" value="Genomic_DNA"/>
</dbReference>
<gene>
    <name evidence="3" type="ORF">C0Q70_20404</name>
</gene>
<keyword evidence="2" id="KW-0472">Membrane</keyword>
<dbReference type="InterPro" id="IPR036259">
    <property type="entry name" value="MFS_trans_sf"/>
</dbReference>
<feature type="transmembrane region" description="Helical" evidence="2">
    <location>
        <begin position="367"/>
        <end position="387"/>
    </location>
</feature>
<dbReference type="GO" id="GO:0008643">
    <property type="term" value="P:carbohydrate transport"/>
    <property type="evidence" value="ECO:0007669"/>
    <property type="project" value="InterPro"/>
</dbReference>
<evidence type="ECO:0008006" key="5">
    <source>
        <dbReference type="Google" id="ProtNLM"/>
    </source>
</evidence>
<evidence type="ECO:0000313" key="4">
    <source>
        <dbReference type="Proteomes" id="UP000245119"/>
    </source>
</evidence>
<evidence type="ECO:0000256" key="2">
    <source>
        <dbReference type="SAM" id="Phobius"/>
    </source>
</evidence>
<feature type="transmembrane region" description="Helical" evidence="2">
    <location>
        <begin position="204"/>
        <end position="225"/>
    </location>
</feature>
<dbReference type="Gene3D" id="1.20.1250.20">
    <property type="entry name" value="MFS general substrate transporter like domains"/>
    <property type="match status" value="2"/>
</dbReference>
<feature type="transmembrane region" description="Helical" evidence="2">
    <location>
        <begin position="290"/>
        <end position="314"/>
    </location>
</feature>
<sequence>MEERRQRRYPTFLNRIFRIWMLDSELTYVRKLSEMLKLEVQSVMPVEEGWVPYRLRLAYSVGHIQNDLHASVWFSYFLLYLHQVKNFNNIWAGTLLLLGQVVDAIATPLIGYESDNRNGCCNYGKRKSWHLFGWASVQISHLSLIPELTSCENQKTGLIGWRYAATGFSSLLTYAIAWVLLSAGSNAVTTDDLGPGDSDSFRVALVYMCTRLYVNMSQVYLPIYLTETMKLDKTSIANVPLVCYGSSFLTSIVIKMVDRNLGRKLSYLIGTVIALGASTLLYFIPSGTLWMVYLAAVIIGIGGSLMLVTSLSIVADLIGNSTDSGAFVYGAMSFTDKLANGIAVEIIQIFHPCVACCPACGPYYRHILSFVPGGSAFFALVGLAWIVCTSARTRASAGPALLHDPTSGLPGSSYLEENKITSHVNGSVPTDSDASDSESAPLIQKNLLKSSNQANGYAWITKA</sequence>
<dbReference type="InterPro" id="IPR039672">
    <property type="entry name" value="MFS_2"/>
</dbReference>
<dbReference type="AlphaFoldDB" id="A0A2T7NFG9"/>